<proteinExistence type="predicted"/>
<keyword evidence="2" id="KW-1185">Reference proteome</keyword>
<accession>A0A2U2HHK1</accession>
<dbReference type="AlphaFoldDB" id="A0A2U2HHK1"/>
<evidence type="ECO:0000313" key="1">
    <source>
        <dbReference type="EMBL" id="PWF45384.1"/>
    </source>
</evidence>
<organism evidence="1 2">
    <name type="scientific">Massilia glaciei</name>
    <dbReference type="NCBI Taxonomy" id="1524097"/>
    <lineage>
        <taxon>Bacteria</taxon>
        <taxon>Pseudomonadati</taxon>
        <taxon>Pseudomonadota</taxon>
        <taxon>Betaproteobacteria</taxon>
        <taxon>Burkholderiales</taxon>
        <taxon>Oxalobacteraceae</taxon>
        <taxon>Telluria group</taxon>
        <taxon>Massilia</taxon>
    </lineage>
</organism>
<dbReference type="Proteomes" id="UP000241421">
    <property type="component" value="Unassembled WGS sequence"/>
</dbReference>
<name>A0A2U2HHK1_9BURK</name>
<evidence type="ECO:0000313" key="2">
    <source>
        <dbReference type="Proteomes" id="UP000241421"/>
    </source>
</evidence>
<protein>
    <submittedName>
        <fullName evidence="1">Uncharacterized protein</fullName>
    </submittedName>
</protein>
<reference evidence="1 2" key="1">
    <citation type="submission" date="2018-04" db="EMBL/GenBank/DDBJ databases">
        <title>Massilia violaceinigra sp. nov., a novel purple-pigmented bacterium isolated from Tianshan glacier, Xinjiang, China.</title>
        <authorList>
            <person name="Wang H."/>
        </authorList>
    </citation>
    <scope>NUCLEOTIDE SEQUENCE [LARGE SCALE GENOMIC DNA]</scope>
    <source>
        <strain evidence="1 2">B448-2</strain>
    </source>
</reference>
<gene>
    <name evidence="1" type="ORF">C7C56_017975</name>
</gene>
<comment type="caution">
    <text evidence="1">The sequence shown here is derived from an EMBL/GenBank/DDBJ whole genome shotgun (WGS) entry which is preliminary data.</text>
</comment>
<dbReference type="EMBL" id="PXWF02000256">
    <property type="protein sequence ID" value="PWF45384.1"/>
    <property type="molecule type" value="Genomic_DNA"/>
</dbReference>
<sequence length="156" mass="17236">MAHAVEDEFKLAFRNGLAGLEQPLIGVLRQLATHNYPSEVVAIDFEVFSDSWSDGFPVRAFFMDATNCEHFVYVDGSAEYPSPVDPGLLTEAIISDDVEWSLLERAPEMDAGALGEAELFPWFIACWQKAAGGGFLKRATLALHDDAREFDLIAHT</sequence>